<evidence type="ECO:0000313" key="2">
    <source>
        <dbReference type="Proteomes" id="UP000184267"/>
    </source>
</evidence>
<dbReference type="STRING" id="154538.A0A1M2VD21"/>
<gene>
    <name evidence="1" type="ORF">TRAPUB_3638</name>
</gene>
<organism evidence="1 2">
    <name type="scientific">Trametes pubescens</name>
    <name type="common">White-rot fungus</name>
    <dbReference type="NCBI Taxonomy" id="154538"/>
    <lineage>
        <taxon>Eukaryota</taxon>
        <taxon>Fungi</taxon>
        <taxon>Dikarya</taxon>
        <taxon>Basidiomycota</taxon>
        <taxon>Agaricomycotina</taxon>
        <taxon>Agaricomycetes</taxon>
        <taxon>Polyporales</taxon>
        <taxon>Polyporaceae</taxon>
        <taxon>Trametes</taxon>
    </lineage>
</organism>
<reference evidence="1 2" key="1">
    <citation type="submission" date="2016-10" db="EMBL/GenBank/DDBJ databases">
        <title>Genome sequence of the basidiomycete white-rot fungus Trametes pubescens.</title>
        <authorList>
            <person name="Makela M.R."/>
            <person name="Granchi Z."/>
            <person name="Peng M."/>
            <person name="De Vries R.P."/>
            <person name="Grigoriev I."/>
            <person name="Riley R."/>
            <person name="Hilden K."/>
        </authorList>
    </citation>
    <scope>NUCLEOTIDE SEQUENCE [LARGE SCALE GENOMIC DNA]</scope>
    <source>
        <strain evidence="1 2">FBCC735</strain>
    </source>
</reference>
<comment type="caution">
    <text evidence="1">The sequence shown here is derived from an EMBL/GenBank/DDBJ whole genome shotgun (WGS) entry which is preliminary data.</text>
</comment>
<accession>A0A1M2VD21</accession>
<name>A0A1M2VD21_TRAPU</name>
<sequence>MATSTFLTSMMKRTVPTAPSHQPVSHWLRTPQDWISMKGSPTSAMLGPGLPPAPKIDGEAMLEVFVHRSLKLSGVPFKDGSPFVDGKRLAVIGKRTLEVVYLDLMFYKEPVLEAENLLETRILFDTYVGAVFVGGGYKAVRDWIELLVGAQAHMPTVSVIPQQSQYERATAEQQMGMGIGFAQPQPMYWSKVPQQSMYWPPPPAHALPTAGKGRLERQGSVPSELWGPYSPSAVHFAKSAGQHVSKHPRASSRMPAIWHLRPGRTAAEIERYEQGGAAPL</sequence>
<dbReference type="OrthoDB" id="2392202at2759"/>
<evidence type="ECO:0008006" key="3">
    <source>
        <dbReference type="Google" id="ProtNLM"/>
    </source>
</evidence>
<dbReference type="EMBL" id="MNAD01001432">
    <property type="protein sequence ID" value="OJT05551.1"/>
    <property type="molecule type" value="Genomic_DNA"/>
</dbReference>
<keyword evidence="2" id="KW-1185">Reference proteome</keyword>
<dbReference type="Proteomes" id="UP000184267">
    <property type="component" value="Unassembled WGS sequence"/>
</dbReference>
<evidence type="ECO:0000313" key="1">
    <source>
        <dbReference type="EMBL" id="OJT05551.1"/>
    </source>
</evidence>
<protein>
    <recommendedName>
        <fullName evidence="3">RNase III domain-containing protein</fullName>
    </recommendedName>
</protein>
<proteinExistence type="predicted"/>
<dbReference type="AlphaFoldDB" id="A0A1M2VD21"/>